<evidence type="ECO:0000313" key="1">
    <source>
        <dbReference type="EMBL" id="ABP69664.1"/>
    </source>
</evidence>
<dbReference type="InterPro" id="IPR010662">
    <property type="entry name" value="RBBP9/YdeN"/>
</dbReference>
<reference evidence="1" key="1">
    <citation type="submission" date="2007-04" db="EMBL/GenBank/DDBJ databases">
        <title>Complete sequence of chromosome of Rhodobacter sphaeroides ATCC 17025.</title>
        <authorList>
            <consortium name="US DOE Joint Genome Institute"/>
            <person name="Copeland A."/>
            <person name="Lucas S."/>
            <person name="Lapidus A."/>
            <person name="Barry K."/>
            <person name="Detter J.C."/>
            <person name="Glavina del Rio T."/>
            <person name="Hammon N."/>
            <person name="Israni S."/>
            <person name="Dalin E."/>
            <person name="Tice H."/>
            <person name="Pitluck S."/>
            <person name="Chertkov O."/>
            <person name="Brettin T."/>
            <person name="Bruce D."/>
            <person name="Han C."/>
            <person name="Schmutz J."/>
            <person name="Larimer F."/>
            <person name="Land M."/>
            <person name="Hauser L."/>
            <person name="Kyrpides N."/>
            <person name="Kim E."/>
            <person name="Richardson P."/>
            <person name="Mackenzie C."/>
            <person name="Choudhary M."/>
            <person name="Donohue T.J."/>
            <person name="Kaplan S."/>
        </authorList>
    </citation>
    <scope>NUCLEOTIDE SEQUENCE [LARGE SCALE GENOMIC DNA]</scope>
    <source>
        <strain evidence="1">ATCC 17025</strain>
    </source>
</reference>
<dbReference type="HOGENOM" id="CLU_088863_0_1_5"/>
<evidence type="ECO:0008006" key="2">
    <source>
        <dbReference type="Google" id="ProtNLM"/>
    </source>
</evidence>
<organism evidence="1">
    <name type="scientific">Cereibacter sphaeroides (strain ATCC 17025 / ATH 2.4.3)</name>
    <name type="common">Rhodobacter sphaeroides</name>
    <dbReference type="NCBI Taxonomy" id="349102"/>
    <lineage>
        <taxon>Bacteria</taxon>
        <taxon>Pseudomonadati</taxon>
        <taxon>Pseudomonadota</taxon>
        <taxon>Alphaproteobacteria</taxon>
        <taxon>Rhodobacterales</taxon>
        <taxon>Paracoccaceae</taxon>
        <taxon>Cereibacter</taxon>
    </lineage>
</organism>
<gene>
    <name evidence="1" type="ordered locus">Rsph17025_0758</name>
</gene>
<dbReference type="Pfam" id="PF06821">
    <property type="entry name" value="Ser_hydrolase"/>
    <property type="match status" value="1"/>
</dbReference>
<dbReference type="Gene3D" id="3.40.50.1820">
    <property type="entry name" value="alpha/beta hydrolase"/>
    <property type="match status" value="1"/>
</dbReference>
<dbReference type="STRING" id="349102.Rsph17025_0758"/>
<proteinExistence type="predicted"/>
<dbReference type="AlphaFoldDB" id="A4WQK0"/>
<dbReference type="EMBL" id="CP000661">
    <property type="protein sequence ID" value="ABP69664.1"/>
    <property type="molecule type" value="Genomic_DNA"/>
</dbReference>
<protein>
    <recommendedName>
        <fullName evidence="2">Alpha/beta hydrolase</fullName>
    </recommendedName>
</protein>
<sequence length="194" mass="20737">MSKVLLIPGLDGSPEPHWQHWWASTDPDALMVDLSDPGNPVPAVWEIELAGAILQHPGSILVGHSLGALLIARLLANWPQLDVAGALLVAPVDPSRSPRTQRFGAPSETRLGVPAMVAASRNDPWMSFAQASRLARTWGADLVDLGFAGHVNADAGFGPWPQGRDLLNALEARVVPKVDPWFAPFFERAAGALP</sequence>
<dbReference type="eggNOG" id="COG3545">
    <property type="taxonomic scope" value="Bacteria"/>
</dbReference>
<dbReference type="BioCyc" id="RSPH349102:G1G8M-780-MONOMER"/>
<accession>A4WQK0</accession>
<dbReference type="KEGG" id="rsq:Rsph17025_0758"/>
<dbReference type="InterPro" id="IPR029058">
    <property type="entry name" value="AB_hydrolase_fold"/>
</dbReference>
<name>A4WQK0_CERS5</name>
<dbReference type="GO" id="GO:0016787">
    <property type="term" value="F:hydrolase activity"/>
    <property type="evidence" value="ECO:0007669"/>
    <property type="project" value="InterPro"/>
</dbReference>
<dbReference type="SUPFAM" id="SSF53474">
    <property type="entry name" value="alpha/beta-Hydrolases"/>
    <property type="match status" value="1"/>
</dbReference>